<evidence type="ECO:0008006" key="4">
    <source>
        <dbReference type="Google" id="ProtNLM"/>
    </source>
</evidence>
<accession>A0ABW7MPM2</accession>
<keyword evidence="1" id="KW-0812">Transmembrane</keyword>
<protein>
    <recommendedName>
        <fullName evidence="4">Glycerophosphoryl diester phosphodiesterase membrane domain-containing protein</fullName>
    </recommendedName>
</protein>
<organism evidence="2 3">
    <name type="scientific">Gaetbulibacter aquiaggeris</name>
    <dbReference type="NCBI Taxonomy" id="1735373"/>
    <lineage>
        <taxon>Bacteria</taxon>
        <taxon>Pseudomonadati</taxon>
        <taxon>Bacteroidota</taxon>
        <taxon>Flavobacteriia</taxon>
        <taxon>Flavobacteriales</taxon>
        <taxon>Flavobacteriaceae</taxon>
        <taxon>Gaetbulibacter</taxon>
    </lineage>
</organism>
<dbReference type="EMBL" id="JBAWKC010000002">
    <property type="protein sequence ID" value="MFH6768766.1"/>
    <property type="molecule type" value="Genomic_DNA"/>
</dbReference>
<feature type="transmembrane region" description="Helical" evidence="1">
    <location>
        <begin position="80"/>
        <end position="106"/>
    </location>
</feature>
<proteinExistence type="predicted"/>
<comment type="caution">
    <text evidence="2">The sequence shown here is derived from an EMBL/GenBank/DDBJ whole genome shotgun (WGS) entry which is preliminary data.</text>
</comment>
<evidence type="ECO:0000313" key="2">
    <source>
        <dbReference type="EMBL" id="MFH6768766.1"/>
    </source>
</evidence>
<reference evidence="2 3" key="1">
    <citation type="submission" date="2024-02" db="EMBL/GenBank/DDBJ databases">
        <title>A Gaetbulibacter species isolated from tidal flats and genomic insights of their niches.</title>
        <authorList>
            <person name="Ye Y."/>
        </authorList>
    </citation>
    <scope>NUCLEOTIDE SEQUENCE [LARGE SCALE GENOMIC DNA]</scope>
    <source>
        <strain evidence="2 3">KEM-8</strain>
    </source>
</reference>
<feature type="transmembrane region" description="Helical" evidence="1">
    <location>
        <begin position="141"/>
        <end position="166"/>
    </location>
</feature>
<sequence>MRNINEILEKINQAKPLDFGIIFSDSIELFKKTWVQGFLLQVFTIIIMMPLIVVIYLPIIGILLAQTKNGYSDPTPFADFFAGMSIISILFIIAAVFALSTISFVLNAGFFRIMKKLDFNEEVFSSDFFYFFKSHYFNKTFILVLATVGIAIVALLLCYVPIFYALVPLSFINMVFAFNPDLSAGDIVKASFKLGNKKWLLAFGLIIISSILAQIVGMIMCFVGVLFTAAFVYHPTYLIYKEIIGFEEENPFEVIE</sequence>
<feature type="transmembrane region" description="Helical" evidence="1">
    <location>
        <begin position="38"/>
        <end position="60"/>
    </location>
</feature>
<keyword evidence="1" id="KW-0472">Membrane</keyword>
<name>A0ABW7MPM2_9FLAO</name>
<evidence type="ECO:0000313" key="3">
    <source>
        <dbReference type="Proteomes" id="UP001610104"/>
    </source>
</evidence>
<dbReference type="Proteomes" id="UP001610104">
    <property type="component" value="Unassembled WGS sequence"/>
</dbReference>
<dbReference type="RefSeq" id="WP_395438014.1">
    <property type="nucleotide sequence ID" value="NZ_JBAWKC010000002.1"/>
</dbReference>
<evidence type="ECO:0000256" key="1">
    <source>
        <dbReference type="SAM" id="Phobius"/>
    </source>
</evidence>
<keyword evidence="3" id="KW-1185">Reference proteome</keyword>
<gene>
    <name evidence="2" type="ORF">V8G56_08465</name>
</gene>
<feature type="transmembrane region" description="Helical" evidence="1">
    <location>
        <begin position="199"/>
        <end position="232"/>
    </location>
</feature>
<keyword evidence="1" id="KW-1133">Transmembrane helix</keyword>